<dbReference type="AlphaFoldDB" id="A0A2H0BZJ2"/>
<reference evidence="1 2" key="1">
    <citation type="submission" date="2017-09" db="EMBL/GenBank/DDBJ databases">
        <title>Depth-based differentiation of microbial function through sediment-hosted aquifers and enrichment of novel symbionts in the deep terrestrial subsurface.</title>
        <authorList>
            <person name="Probst A.J."/>
            <person name="Ladd B."/>
            <person name="Jarett J.K."/>
            <person name="Geller-Mcgrath D.E."/>
            <person name="Sieber C.M."/>
            <person name="Emerson J.B."/>
            <person name="Anantharaman K."/>
            <person name="Thomas B.C."/>
            <person name="Malmstrom R."/>
            <person name="Stieglmeier M."/>
            <person name="Klingl A."/>
            <person name="Woyke T."/>
            <person name="Ryan C.M."/>
            <person name="Banfield J.F."/>
        </authorList>
    </citation>
    <scope>NUCLEOTIDE SEQUENCE [LARGE SCALE GENOMIC DNA]</scope>
    <source>
        <strain evidence="1">CG22_combo_CG10-13_8_21_14_all_35_9</strain>
    </source>
</reference>
<feature type="non-terminal residue" evidence="1">
    <location>
        <position position="156"/>
    </location>
</feature>
<name>A0A2H0BZJ2_9BACT</name>
<protein>
    <submittedName>
        <fullName evidence="1">Uncharacterized protein</fullName>
    </submittedName>
</protein>
<dbReference type="Proteomes" id="UP000231021">
    <property type="component" value="Unassembled WGS sequence"/>
</dbReference>
<accession>A0A2H0BZJ2</accession>
<evidence type="ECO:0000313" key="1">
    <source>
        <dbReference type="EMBL" id="PIP63021.1"/>
    </source>
</evidence>
<comment type="caution">
    <text evidence="1">The sequence shown here is derived from an EMBL/GenBank/DDBJ whole genome shotgun (WGS) entry which is preliminary data.</text>
</comment>
<sequence>MNLKKLKIIYFPQKKLIIFSFVFLAVLFFQINQAKAVATCSWLYPESGGLFANKTCAGLQLGDKIDPPNADCANVTKPSACDWPTTIENNPCLCCCKTTAPTINDTMPKWTNPLDNLQVKIPGLIFTKSNEIKCEEQNGKKICNFPWIGEYIAGIY</sequence>
<dbReference type="EMBL" id="PCTB01000021">
    <property type="protein sequence ID" value="PIP63021.1"/>
    <property type="molecule type" value="Genomic_DNA"/>
</dbReference>
<organism evidence="1 2">
    <name type="scientific">Candidatus Roizmanbacteria bacterium CG22_combo_CG10-13_8_21_14_all_35_9</name>
    <dbReference type="NCBI Taxonomy" id="1974861"/>
    <lineage>
        <taxon>Bacteria</taxon>
        <taxon>Candidatus Roizmaniibacteriota</taxon>
    </lineage>
</organism>
<evidence type="ECO:0000313" key="2">
    <source>
        <dbReference type="Proteomes" id="UP000231021"/>
    </source>
</evidence>
<proteinExistence type="predicted"/>
<gene>
    <name evidence="1" type="ORF">COW98_00870</name>
</gene>